<name>A0AAV2Q9Z8_MEGNR</name>
<reference evidence="1 2" key="1">
    <citation type="submission" date="2024-05" db="EMBL/GenBank/DDBJ databases">
        <authorList>
            <person name="Wallberg A."/>
        </authorList>
    </citation>
    <scope>NUCLEOTIDE SEQUENCE [LARGE SCALE GENOMIC DNA]</scope>
</reference>
<organism evidence="1 2">
    <name type="scientific">Meganyctiphanes norvegica</name>
    <name type="common">Northern krill</name>
    <name type="synonym">Thysanopoda norvegica</name>
    <dbReference type="NCBI Taxonomy" id="48144"/>
    <lineage>
        <taxon>Eukaryota</taxon>
        <taxon>Metazoa</taxon>
        <taxon>Ecdysozoa</taxon>
        <taxon>Arthropoda</taxon>
        <taxon>Crustacea</taxon>
        <taxon>Multicrustacea</taxon>
        <taxon>Malacostraca</taxon>
        <taxon>Eumalacostraca</taxon>
        <taxon>Eucarida</taxon>
        <taxon>Euphausiacea</taxon>
        <taxon>Euphausiidae</taxon>
        <taxon>Meganyctiphanes</taxon>
    </lineage>
</organism>
<evidence type="ECO:0000313" key="1">
    <source>
        <dbReference type="EMBL" id="CAL4074189.1"/>
    </source>
</evidence>
<keyword evidence="2" id="KW-1185">Reference proteome</keyword>
<gene>
    <name evidence="1" type="ORF">MNOR_LOCUS9434</name>
</gene>
<dbReference type="AlphaFoldDB" id="A0AAV2Q9Z8"/>
<sequence>SVSCEGNGGECLSKKNKKNCQGSINTEYKCSNKDVCCVPGALETLLQRLLKSFPDVLGVSLQSIKEIQKSIKDDLSELKSNISDLGSITEIKLNNLSGSQDVIMSNLTNLN</sequence>
<dbReference type="Proteomes" id="UP001497623">
    <property type="component" value="Unassembled WGS sequence"/>
</dbReference>
<feature type="non-terminal residue" evidence="1">
    <location>
        <position position="111"/>
    </location>
</feature>
<feature type="non-terminal residue" evidence="1">
    <location>
        <position position="1"/>
    </location>
</feature>
<protein>
    <submittedName>
        <fullName evidence="1">Uncharacterized protein</fullName>
    </submittedName>
</protein>
<proteinExistence type="predicted"/>
<comment type="caution">
    <text evidence="1">The sequence shown here is derived from an EMBL/GenBank/DDBJ whole genome shotgun (WGS) entry which is preliminary data.</text>
</comment>
<evidence type="ECO:0000313" key="2">
    <source>
        <dbReference type="Proteomes" id="UP001497623"/>
    </source>
</evidence>
<accession>A0AAV2Q9Z8</accession>
<dbReference type="EMBL" id="CAXKWB010004564">
    <property type="protein sequence ID" value="CAL4074189.1"/>
    <property type="molecule type" value="Genomic_DNA"/>
</dbReference>